<feature type="domain" description="SRP54-type proteins GTP-binding" evidence="12">
    <location>
        <begin position="269"/>
        <end position="282"/>
    </location>
</feature>
<evidence type="ECO:0000256" key="6">
    <source>
        <dbReference type="ARBA" id="ARBA00023134"/>
    </source>
</evidence>
<feature type="compositionally biased region" description="Pro residues" evidence="11">
    <location>
        <begin position="488"/>
        <end position="497"/>
    </location>
</feature>
<dbReference type="SMART" id="SM00382">
    <property type="entry name" value="AAA"/>
    <property type="match status" value="1"/>
</dbReference>
<comment type="caution">
    <text evidence="13">The sequence shown here is derived from an EMBL/GenBank/DDBJ whole genome shotgun (WGS) entry which is preliminary data.</text>
</comment>
<dbReference type="PANTHER" id="PTHR11564:SF5">
    <property type="entry name" value="SIGNAL RECOGNITION PARTICLE SUBUNIT SRP54"/>
    <property type="match status" value="1"/>
</dbReference>
<feature type="region of interest" description="Disordered" evidence="11">
    <location>
        <begin position="484"/>
        <end position="562"/>
    </location>
</feature>
<dbReference type="InterPro" id="IPR027417">
    <property type="entry name" value="P-loop_NTPase"/>
</dbReference>
<dbReference type="Pfam" id="PF02978">
    <property type="entry name" value="SRP_SPB"/>
    <property type="match status" value="1"/>
</dbReference>
<dbReference type="InterPro" id="IPR000897">
    <property type="entry name" value="SRP54_GTPase_dom"/>
</dbReference>
<keyword evidence="14" id="KW-1185">Reference proteome</keyword>
<evidence type="ECO:0000256" key="5">
    <source>
        <dbReference type="ARBA" id="ARBA00022884"/>
    </source>
</evidence>
<reference evidence="13" key="1">
    <citation type="journal article" date="2021" name="Front. Microbiol.">
        <title>Comprehensive Comparative Genomics and Phenotyping of Methylobacterium Species.</title>
        <authorList>
            <person name="Alessa O."/>
            <person name="Ogura Y."/>
            <person name="Fujitani Y."/>
            <person name="Takami H."/>
            <person name="Hayashi T."/>
            <person name="Sahin N."/>
            <person name="Tani A."/>
        </authorList>
    </citation>
    <scope>NUCLEOTIDE SEQUENCE</scope>
    <source>
        <strain evidence="13">KCTC 52305</strain>
    </source>
</reference>
<keyword evidence="6 10" id="KW-0342">GTP-binding</keyword>
<evidence type="ECO:0000313" key="14">
    <source>
        <dbReference type="Proteomes" id="UP001055167"/>
    </source>
</evidence>
<feature type="compositionally biased region" description="Gly residues" evidence="11">
    <location>
        <begin position="541"/>
        <end position="562"/>
    </location>
</feature>
<comment type="subcellular location">
    <subcellularLocation>
        <location evidence="1">Cell inner membrane</location>
        <topology evidence="1">Peripheral membrane protein</topology>
        <orientation evidence="1">Cytoplasmic side</orientation>
    </subcellularLocation>
    <subcellularLocation>
        <location evidence="10">Cytoplasm</location>
    </subcellularLocation>
    <text evidence="10">The SRP-RNC complex is targeted to the cytoplasmic membrane.</text>
</comment>
<comment type="subunit">
    <text evidence="10">Part of the signal recognition particle protein translocation system, which is composed of SRP and FtsY. SRP is a ribonucleoprotein composed of Ffh and a 4.5S RNA molecule.</text>
</comment>
<evidence type="ECO:0000256" key="11">
    <source>
        <dbReference type="SAM" id="MobiDB-lite"/>
    </source>
</evidence>
<dbReference type="InterPro" id="IPR003593">
    <property type="entry name" value="AAA+_ATPase"/>
</dbReference>
<dbReference type="Proteomes" id="UP001055167">
    <property type="component" value="Unassembled WGS sequence"/>
</dbReference>
<dbReference type="Gene3D" id="3.40.50.300">
    <property type="entry name" value="P-loop containing nucleotide triphosphate hydrolases"/>
    <property type="match status" value="1"/>
</dbReference>
<evidence type="ECO:0000256" key="1">
    <source>
        <dbReference type="ARBA" id="ARBA00004515"/>
    </source>
</evidence>
<keyword evidence="10" id="KW-0963">Cytoplasm</keyword>
<dbReference type="EC" id="3.6.5.4" evidence="10"/>
<gene>
    <name evidence="13" type="primary">srp54</name>
    <name evidence="10" type="synonym">ffh</name>
    <name evidence="13" type="ORF">OPKNFCMD_3594</name>
</gene>
<dbReference type="NCBIfam" id="TIGR00959">
    <property type="entry name" value="ffh"/>
    <property type="match status" value="1"/>
</dbReference>
<proteinExistence type="inferred from homology"/>
<keyword evidence="5 10" id="KW-0694">RNA-binding</keyword>
<comment type="domain">
    <text evidence="10">Composed of three domains: the N-terminal N domain, which is responsible for interactions with the ribosome, the central G domain, which binds GTP, and the C-terminal M domain, which binds the RNA and the signal sequence of the RNC.</text>
</comment>
<dbReference type="SUPFAM" id="SSF47446">
    <property type="entry name" value="Signal peptide-binding domain"/>
    <property type="match status" value="1"/>
</dbReference>
<feature type="compositionally biased region" description="Low complexity" evidence="11">
    <location>
        <begin position="531"/>
        <end position="540"/>
    </location>
</feature>
<dbReference type="CDD" id="cd18539">
    <property type="entry name" value="SRP_G"/>
    <property type="match status" value="1"/>
</dbReference>
<sequence length="562" mass="58461">MFEGLSDRLSGILSGLTRRGALTEADVAAALREVRRALLEADVALEVVRGFTEKVREQAVGAVVLKSVTPGQMVVKIVNDQLVAMLGTEAEVIDLNAPSPVAILMVGLQGSGKTTTTAKIARRLTGRDKRRVLLASLDTRRPAAMEQLAILGRQVGVETLPIVAGQTAVQIARRAMEAARLGGFDVVMLDTAGRITLDEGLMQEAADVKAATRPHEVLLVADALTGQDAVNTARAFDERLGVTGIVLTRMDGDARGGAALSMRAVTGRPIKLVGTGEKVDALEEFHPARVANRILGMGDIVSLVEKAAETIDQEEALRVAEKMRKGKFDLDDLSMQLAQMEKMGGIGGLMGMLPGMGQIKKQVEGANLDERMFRRQRAIISSMTPAERKNPDILKASRKKRVARGAGVDVAEINKLLKMHRTMADMMKAMGSGKRGIGQALGSMFGLGGGMAGGMGGGMGGLGRMMGGMPQPTPEMLAEMQKALPPGTTLPPMPPGLGGPQAQGAPKGAAQSAAKGAASAPGRLPAPAPAQAPAKGPVLPGLGGGRLPGLPGLGGLPFGKKK</sequence>
<comment type="catalytic activity">
    <reaction evidence="9 10">
        <text>GTP + H2O = GDP + phosphate + H(+)</text>
        <dbReference type="Rhea" id="RHEA:19669"/>
        <dbReference type="ChEBI" id="CHEBI:15377"/>
        <dbReference type="ChEBI" id="CHEBI:15378"/>
        <dbReference type="ChEBI" id="CHEBI:37565"/>
        <dbReference type="ChEBI" id="CHEBI:43474"/>
        <dbReference type="ChEBI" id="CHEBI:58189"/>
        <dbReference type="EC" id="3.6.5.4"/>
    </reaction>
</comment>
<keyword evidence="7 10" id="KW-0733">Signal recognition particle</keyword>
<evidence type="ECO:0000256" key="10">
    <source>
        <dbReference type="HAMAP-Rule" id="MF_00306"/>
    </source>
</evidence>
<dbReference type="PANTHER" id="PTHR11564">
    <property type="entry name" value="SIGNAL RECOGNITION PARTICLE 54K PROTEIN SRP54"/>
    <property type="match status" value="1"/>
</dbReference>
<dbReference type="InterPro" id="IPR042101">
    <property type="entry name" value="SRP54_N_sf"/>
</dbReference>
<dbReference type="Gene3D" id="1.20.120.140">
    <property type="entry name" value="Signal recognition particle SRP54, nucleotide-binding domain"/>
    <property type="match status" value="1"/>
</dbReference>
<comment type="similarity">
    <text evidence="2 10">Belongs to the GTP-binding SRP family. SRP54 subfamily.</text>
</comment>
<keyword evidence="8 10" id="KW-0687">Ribonucleoprotein</keyword>
<evidence type="ECO:0000256" key="4">
    <source>
        <dbReference type="ARBA" id="ARBA00022801"/>
    </source>
</evidence>
<dbReference type="InterPro" id="IPR036891">
    <property type="entry name" value="Signal_recog_part_SRP54_M_sf"/>
</dbReference>
<feature type="binding site" evidence="10">
    <location>
        <begin position="190"/>
        <end position="194"/>
    </location>
    <ligand>
        <name>GTP</name>
        <dbReference type="ChEBI" id="CHEBI:37565"/>
    </ligand>
</feature>
<dbReference type="InterPro" id="IPR004780">
    <property type="entry name" value="SRP"/>
</dbReference>
<dbReference type="Gene3D" id="1.10.260.30">
    <property type="entry name" value="Signal recognition particle, SRP54 subunit, M-domain"/>
    <property type="match status" value="1"/>
</dbReference>
<dbReference type="SUPFAM" id="SSF52540">
    <property type="entry name" value="P-loop containing nucleoside triphosphate hydrolases"/>
    <property type="match status" value="1"/>
</dbReference>
<evidence type="ECO:0000259" key="12">
    <source>
        <dbReference type="PROSITE" id="PS00300"/>
    </source>
</evidence>
<reference evidence="13" key="2">
    <citation type="submission" date="2021-08" db="EMBL/GenBank/DDBJ databases">
        <authorList>
            <person name="Tani A."/>
            <person name="Ola A."/>
            <person name="Ogura Y."/>
            <person name="Katsura K."/>
            <person name="Hayashi T."/>
        </authorList>
    </citation>
    <scope>NUCLEOTIDE SEQUENCE</scope>
    <source>
        <strain evidence="13">KCTC 52305</strain>
    </source>
</reference>
<feature type="compositionally biased region" description="Low complexity" evidence="11">
    <location>
        <begin position="502"/>
        <end position="523"/>
    </location>
</feature>
<evidence type="ECO:0000313" key="13">
    <source>
        <dbReference type="EMBL" id="GJD50846.1"/>
    </source>
</evidence>
<evidence type="ECO:0000256" key="9">
    <source>
        <dbReference type="ARBA" id="ARBA00048027"/>
    </source>
</evidence>
<keyword evidence="3 10" id="KW-0547">Nucleotide-binding</keyword>
<dbReference type="RefSeq" id="WP_128563691.1">
    <property type="nucleotide sequence ID" value="NZ_BPQH01000011.1"/>
</dbReference>
<accession>A0ABQ4R0L3</accession>
<feature type="binding site" evidence="10">
    <location>
        <begin position="248"/>
        <end position="251"/>
    </location>
    <ligand>
        <name>GTP</name>
        <dbReference type="ChEBI" id="CHEBI:37565"/>
    </ligand>
</feature>
<evidence type="ECO:0000256" key="8">
    <source>
        <dbReference type="ARBA" id="ARBA00023274"/>
    </source>
</evidence>
<protein>
    <recommendedName>
        <fullName evidence="10">Signal recognition particle protein</fullName>
        <ecNumber evidence="10">3.6.5.4</ecNumber>
    </recommendedName>
    <alternativeName>
        <fullName evidence="10">Fifty-four homolog</fullName>
    </alternativeName>
</protein>
<dbReference type="InterPro" id="IPR022941">
    <property type="entry name" value="SRP54"/>
</dbReference>
<dbReference type="InterPro" id="IPR013822">
    <property type="entry name" value="Signal_recog_particl_SRP54_hlx"/>
</dbReference>
<feature type="binding site" evidence="10">
    <location>
        <begin position="107"/>
        <end position="114"/>
    </location>
    <ligand>
        <name>GTP</name>
        <dbReference type="ChEBI" id="CHEBI:37565"/>
    </ligand>
</feature>
<evidence type="ECO:0000256" key="7">
    <source>
        <dbReference type="ARBA" id="ARBA00023135"/>
    </source>
</evidence>
<evidence type="ECO:0000256" key="3">
    <source>
        <dbReference type="ARBA" id="ARBA00022741"/>
    </source>
</evidence>
<comment type="function">
    <text evidence="10">Involved in targeting and insertion of nascent membrane proteins into the cytoplasmic membrane. Binds to the hydrophobic signal sequence of the ribosome-nascent chain (RNC) as it emerges from the ribosomes. The SRP-RNC complex is then targeted to the cytoplasmic membrane where it interacts with the SRP receptor FtsY. Interaction with FtsY leads to the transfer of the RNC complex to the Sec translocase for insertion into the membrane, the hydrolysis of GTP by both Ffh and FtsY, and the dissociation of the SRP-FtsY complex into the individual components.</text>
</comment>
<dbReference type="InterPro" id="IPR004125">
    <property type="entry name" value="Signal_recog_particle_SRP54_M"/>
</dbReference>
<organism evidence="13 14">
    <name type="scientific">Methylobacterium crusticola</name>
    <dbReference type="NCBI Taxonomy" id="1697972"/>
    <lineage>
        <taxon>Bacteria</taxon>
        <taxon>Pseudomonadati</taxon>
        <taxon>Pseudomonadota</taxon>
        <taxon>Alphaproteobacteria</taxon>
        <taxon>Hyphomicrobiales</taxon>
        <taxon>Methylobacteriaceae</taxon>
        <taxon>Methylobacterium</taxon>
    </lineage>
</organism>
<dbReference type="PROSITE" id="PS00300">
    <property type="entry name" value="SRP54"/>
    <property type="match status" value="1"/>
</dbReference>
<keyword evidence="4 10" id="KW-0378">Hydrolase</keyword>
<dbReference type="Pfam" id="PF02881">
    <property type="entry name" value="SRP54_N"/>
    <property type="match status" value="1"/>
</dbReference>
<dbReference type="SMART" id="SM00962">
    <property type="entry name" value="SRP54"/>
    <property type="match status" value="1"/>
</dbReference>
<dbReference type="EMBL" id="BPQH01000011">
    <property type="protein sequence ID" value="GJD50846.1"/>
    <property type="molecule type" value="Genomic_DNA"/>
</dbReference>
<dbReference type="SMART" id="SM00963">
    <property type="entry name" value="SRP54_N"/>
    <property type="match status" value="1"/>
</dbReference>
<dbReference type="Pfam" id="PF00448">
    <property type="entry name" value="SRP54"/>
    <property type="match status" value="1"/>
</dbReference>
<name>A0ABQ4R0L3_9HYPH</name>
<dbReference type="HAMAP" id="MF_00306">
    <property type="entry name" value="SRP54"/>
    <property type="match status" value="1"/>
</dbReference>
<evidence type="ECO:0000256" key="2">
    <source>
        <dbReference type="ARBA" id="ARBA00005450"/>
    </source>
</evidence>